<comment type="caution">
    <text evidence="2">The sequence shown here is derived from an EMBL/GenBank/DDBJ whole genome shotgun (WGS) entry which is preliminary data.</text>
</comment>
<dbReference type="OrthoDB" id="200535at2157"/>
<proteinExistence type="predicted"/>
<dbReference type="InterPro" id="IPR000994">
    <property type="entry name" value="Pept_M24"/>
</dbReference>
<dbReference type="PANTHER" id="PTHR46112">
    <property type="entry name" value="AMINOPEPTIDASE"/>
    <property type="match status" value="1"/>
</dbReference>
<dbReference type="PATRIC" id="fig|1227490.4.peg.1499"/>
<dbReference type="AlphaFoldDB" id="M0BLD9"/>
<dbReference type="Proteomes" id="UP000011560">
    <property type="component" value="Unassembled WGS sequence"/>
</dbReference>
<keyword evidence="3" id="KW-1185">Reference proteome</keyword>
<organism evidence="2 3">
    <name type="scientific">Halovivax asiaticus JCM 14624</name>
    <dbReference type="NCBI Taxonomy" id="1227490"/>
    <lineage>
        <taxon>Archaea</taxon>
        <taxon>Methanobacteriati</taxon>
        <taxon>Methanobacteriota</taxon>
        <taxon>Stenosarchaea group</taxon>
        <taxon>Halobacteria</taxon>
        <taxon>Halobacteriales</taxon>
        <taxon>Natrialbaceae</taxon>
        <taxon>Halovivax</taxon>
    </lineage>
</organism>
<gene>
    <name evidence="2" type="ORF">C479_07388</name>
</gene>
<protein>
    <recommendedName>
        <fullName evidence="1">Peptidase M24 domain-containing protein</fullName>
    </recommendedName>
</protein>
<name>M0BLD9_9EURY</name>
<dbReference type="InterPro" id="IPR050659">
    <property type="entry name" value="Peptidase_M24B"/>
</dbReference>
<accession>M0BLD9</accession>
<evidence type="ECO:0000259" key="1">
    <source>
        <dbReference type="Pfam" id="PF00557"/>
    </source>
</evidence>
<reference evidence="2 3" key="1">
    <citation type="journal article" date="2014" name="PLoS Genet.">
        <title>Phylogenetically driven sequencing of extremely halophilic archaea reveals strategies for static and dynamic osmo-response.</title>
        <authorList>
            <person name="Becker E.A."/>
            <person name="Seitzer P.M."/>
            <person name="Tritt A."/>
            <person name="Larsen D."/>
            <person name="Krusor M."/>
            <person name="Yao A.I."/>
            <person name="Wu D."/>
            <person name="Madern D."/>
            <person name="Eisen J.A."/>
            <person name="Darling A.E."/>
            <person name="Facciotti M.T."/>
        </authorList>
    </citation>
    <scope>NUCLEOTIDE SEQUENCE [LARGE SCALE GENOMIC DNA]</scope>
    <source>
        <strain evidence="2 3">JCM 14624</strain>
    </source>
</reference>
<evidence type="ECO:0000313" key="3">
    <source>
        <dbReference type="Proteomes" id="UP000011560"/>
    </source>
</evidence>
<feature type="domain" description="Peptidase M24" evidence="1">
    <location>
        <begin position="197"/>
        <end position="340"/>
    </location>
</feature>
<dbReference type="SUPFAM" id="SSF55920">
    <property type="entry name" value="Creatinase/aminopeptidase"/>
    <property type="match status" value="1"/>
</dbReference>
<dbReference type="EMBL" id="AOIQ01000013">
    <property type="protein sequence ID" value="ELZ11113.1"/>
    <property type="molecule type" value="Genomic_DNA"/>
</dbReference>
<dbReference type="InterPro" id="IPR036005">
    <property type="entry name" value="Creatinase/aminopeptidase-like"/>
</dbReference>
<dbReference type="RefSeq" id="WP_007700186.1">
    <property type="nucleotide sequence ID" value="NZ_AOIQ01000013.1"/>
</dbReference>
<sequence>MTEALAAIRSALESEEAAGLVHAGPRPDPGIHYLLASRDDHTAPDVDTADLEIPLDAAGGSPLDGQANDPWAVAVVPDDVLVVSPADADRPAATLAKRLSTALPDGETLLAPASIPHDAALYVERAGFELASTDAIDLARERKGAVARARIETAQRAAVAGLRRAGEVLVDATATADGLQTADGPLTTDRLRREIDAVIVAAGARPAGATSVTGAKPERPIQSGDALVVRLAPRGPGSYRGYLARTLVPDTDGGWERRAHVAVESALRSAATMLTADAAAVREVEVELAAEAGSFGFEREATASVGGVGLTVGERPVRPAHEVTAGAVVALEACVPAPDGREVVLADLLTIDGDDVEWLSRPSRTLDPVALTERSDPPTA</sequence>
<dbReference type="Gene3D" id="3.90.230.10">
    <property type="entry name" value="Creatinase/methionine aminopeptidase superfamily"/>
    <property type="match status" value="1"/>
</dbReference>
<dbReference type="PANTHER" id="PTHR46112:SF2">
    <property type="entry name" value="XAA-PRO AMINOPEPTIDASE P-RELATED"/>
    <property type="match status" value="1"/>
</dbReference>
<dbReference type="STRING" id="1227490.C479_07388"/>
<evidence type="ECO:0000313" key="2">
    <source>
        <dbReference type="EMBL" id="ELZ11113.1"/>
    </source>
</evidence>
<dbReference type="Pfam" id="PF00557">
    <property type="entry name" value="Peptidase_M24"/>
    <property type="match status" value="1"/>
</dbReference>